<protein>
    <submittedName>
        <fullName evidence="3">Class I SAM-dependent methyltransferase</fullName>
    </submittedName>
</protein>
<reference evidence="4" key="1">
    <citation type="journal article" date="2019" name="Int. J. Syst. Evol. Microbiol.">
        <title>The Global Catalogue of Microorganisms (GCM) 10K type strain sequencing project: providing services to taxonomists for standard genome sequencing and annotation.</title>
        <authorList>
            <consortium name="The Broad Institute Genomics Platform"/>
            <consortium name="The Broad Institute Genome Sequencing Center for Infectious Disease"/>
            <person name="Wu L."/>
            <person name="Ma J."/>
        </authorList>
    </citation>
    <scope>NUCLEOTIDE SEQUENCE [LARGE SCALE GENOMIC DNA]</scope>
    <source>
        <strain evidence="4">ICMP 6774ER</strain>
    </source>
</reference>
<dbReference type="PANTHER" id="PTHR43861">
    <property type="entry name" value="TRANS-ACONITATE 2-METHYLTRANSFERASE-RELATED"/>
    <property type="match status" value="1"/>
</dbReference>
<dbReference type="Pfam" id="PF13649">
    <property type="entry name" value="Methyltransf_25"/>
    <property type="match status" value="1"/>
</dbReference>
<name>A0ABW4SSV1_9ACTN</name>
<dbReference type="RefSeq" id="WP_379572334.1">
    <property type="nucleotide sequence ID" value="NZ_JBHUFV010000020.1"/>
</dbReference>
<evidence type="ECO:0000313" key="3">
    <source>
        <dbReference type="EMBL" id="MFD1932271.1"/>
    </source>
</evidence>
<evidence type="ECO:0000259" key="2">
    <source>
        <dbReference type="Pfam" id="PF13649"/>
    </source>
</evidence>
<dbReference type="Proteomes" id="UP001597368">
    <property type="component" value="Unassembled WGS sequence"/>
</dbReference>
<proteinExistence type="predicted"/>
<feature type="domain" description="Methyltransferase" evidence="2">
    <location>
        <begin position="37"/>
        <end position="127"/>
    </location>
</feature>
<dbReference type="EMBL" id="JBHUFV010000020">
    <property type="protein sequence ID" value="MFD1932271.1"/>
    <property type="molecule type" value="Genomic_DNA"/>
</dbReference>
<dbReference type="Gene3D" id="3.40.50.150">
    <property type="entry name" value="Vaccinia Virus protein VP39"/>
    <property type="match status" value="1"/>
</dbReference>
<dbReference type="InterPro" id="IPR041698">
    <property type="entry name" value="Methyltransf_25"/>
</dbReference>
<comment type="caution">
    <text evidence="3">The sequence shown here is derived from an EMBL/GenBank/DDBJ whole genome shotgun (WGS) entry which is preliminary data.</text>
</comment>
<keyword evidence="4" id="KW-1185">Reference proteome</keyword>
<dbReference type="CDD" id="cd02440">
    <property type="entry name" value="AdoMet_MTases"/>
    <property type="match status" value="1"/>
</dbReference>
<evidence type="ECO:0000256" key="1">
    <source>
        <dbReference type="ARBA" id="ARBA00022679"/>
    </source>
</evidence>
<dbReference type="SUPFAM" id="SSF53335">
    <property type="entry name" value="S-adenosyl-L-methionine-dependent methyltransferases"/>
    <property type="match status" value="1"/>
</dbReference>
<sequence length="243" mass="26327">MVDAYADARLVSLYDVLNPWGPSDDFYLDLVMSASSVLDVGCGTGTLLRRARDSGHEGRLCGVDPAEGMLDQARRHPDVEWVLGDLSSVSGPFDLVVMTGHVFQVFLTDDDIRGTLAGVRRMLGEGGRFAFETRNPAFRAWERWTPEHGVTVTGADGADVRVEHAVETPVEGHLVRFATTFSSPAWDAPEVSPSTLRFVDATALSCFLSEAGLAVLGQYGDWDRRPFGDASPEIITIAAPASR</sequence>
<keyword evidence="3" id="KW-0489">Methyltransferase</keyword>
<organism evidence="3 4">
    <name type="scientific">Nonomuraea mangrovi</name>
    <dbReference type="NCBI Taxonomy" id="2316207"/>
    <lineage>
        <taxon>Bacteria</taxon>
        <taxon>Bacillati</taxon>
        <taxon>Actinomycetota</taxon>
        <taxon>Actinomycetes</taxon>
        <taxon>Streptosporangiales</taxon>
        <taxon>Streptosporangiaceae</taxon>
        <taxon>Nonomuraea</taxon>
    </lineage>
</organism>
<dbReference type="GO" id="GO:0032259">
    <property type="term" value="P:methylation"/>
    <property type="evidence" value="ECO:0007669"/>
    <property type="project" value="UniProtKB-KW"/>
</dbReference>
<accession>A0ABW4SSV1</accession>
<gene>
    <name evidence="3" type="ORF">ACFSKW_12380</name>
</gene>
<evidence type="ECO:0000313" key="4">
    <source>
        <dbReference type="Proteomes" id="UP001597368"/>
    </source>
</evidence>
<dbReference type="InterPro" id="IPR029063">
    <property type="entry name" value="SAM-dependent_MTases_sf"/>
</dbReference>
<dbReference type="GO" id="GO:0008168">
    <property type="term" value="F:methyltransferase activity"/>
    <property type="evidence" value="ECO:0007669"/>
    <property type="project" value="UniProtKB-KW"/>
</dbReference>
<keyword evidence="1" id="KW-0808">Transferase</keyword>